<reference evidence="7 9" key="2">
    <citation type="submission" date="2016-02" db="EMBL/GenBank/DDBJ databases">
        <title>Complete Genome Sequence of Propionibacterium acidipropionici ATCC 55737.</title>
        <authorList>
            <person name="Luna Flores C.H."/>
            <person name="Nielsen L.K."/>
            <person name="Marcellin E."/>
        </authorList>
    </citation>
    <scope>NUCLEOTIDE SEQUENCE [LARGE SCALE GENOMIC DNA]</scope>
    <source>
        <strain evidence="7 9">ATCC 55737</strain>
    </source>
</reference>
<dbReference type="InterPro" id="IPR006665">
    <property type="entry name" value="OmpA-like"/>
</dbReference>
<evidence type="ECO:0000259" key="6">
    <source>
        <dbReference type="PROSITE" id="PS51123"/>
    </source>
</evidence>
<comment type="subcellular location">
    <subcellularLocation>
        <location evidence="1">Cell outer membrane</location>
    </subcellularLocation>
</comment>
<dbReference type="RefSeq" id="WP_062820277.1">
    <property type="nucleotide sequence ID" value="NZ_CP014352.1"/>
</dbReference>
<dbReference type="InterPro" id="IPR050330">
    <property type="entry name" value="Bact_OuterMem_StrucFunc"/>
</dbReference>
<evidence type="ECO:0000256" key="5">
    <source>
        <dbReference type="SAM" id="MobiDB-lite"/>
    </source>
</evidence>
<dbReference type="GO" id="GO:0009279">
    <property type="term" value="C:cell outer membrane"/>
    <property type="evidence" value="ECO:0007669"/>
    <property type="project" value="UniProtKB-SubCell"/>
</dbReference>
<dbReference type="Pfam" id="PF00691">
    <property type="entry name" value="OmpA"/>
    <property type="match status" value="1"/>
</dbReference>
<dbReference type="PANTHER" id="PTHR30329:SF21">
    <property type="entry name" value="LIPOPROTEIN YIAD-RELATED"/>
    <property type="match status" value="1"/>
</dbReference>
<evidence type="ECO:0000313" key="8">
    <source>
        <dbReference type="EMBL" id="AOZ47885.1"/>
    </source>
</evidence>
<protein>
    <recommendedName>
        <fullName evidence="6">OmpA-like domain-containing protein</fullName>
    </recommendedName>
</protein>
<dbReference type="InterPro" id="IPR036737">
    <property type="entry name" value="OmpA-like_sf"/>
</dbReference>
<evidence type="ECO:0000313" key="7">
    <source>
        <dbReference type="EMBL" id="AMS06437.1"/>
    </source>
</evidence>
<dbReference type="EMBL" id="CP014352">
    <property type="protein sequence ID" value="AMS06437.1"/>
    <property type="molecule type" value="Genomic_DNA"/>
</dbReference>
<evidence type="ECO:0000313" key="9">
    <source>
        <dbReference type="Proteomes" id="UP000075221"/>
    </source>
</evidence>
<dbReference type="Gene3D" id="3.30.1330.60">
    <property type="entry name" value="OmpA-like domain"/>
    <property type="match status" value="1"/>
</dbReference>
<evidence type="ECO:0000313" key="10">
    <source>
        <dbReference type="Proteomes" id="UP000178666"/>
    </source>
</evidence>
<dbReference type="Proteomes" id="UP000075221">
    <property type="component" value="Chromosome"/>
</dbReference>
<organism evidence="7 9">
    <name type="scientific">Acidipropionibacterium acidipropionici</name>
    <dbReference type="NCBI Taxonomy" id="1748"/>
    <lineage>
        <taxon>Bacteria</taxon>
        <taxon>Bacillati</taxon>
        <taxon>Actinomycetota</taxon>
        <taxon>Actinomycetes</taxon>
        <taxon>Propionibacteriales</taxon>
        <taxon>Propionibacteriaceae</taxon>
        <taxon>Acidipropionibacterium</taxon>
    </lineage>
</organism>
<reference evidence="8 10" key="1">
    <citation type="journal article" date="2016" name="Plant Dis.">
        <title>Improved production of propionic acid using genome shuffling.</title>
        <authorList>
            <person name="Luna-Flores C.H."/>
            <person name="Palfreyman R.W."/>
            <person name="Kromer J.O."/>
            <person name="Nielsen L.K."/>
            <person name="Marcellin E."/>
        </authorList>
    </citation>
    <scope>NUCLEOTIDE SEQUENCE [LARGE SCALE GENOMIC DNA]</scope>
    <source>
        <strain evidence="8 10">F3E8</strain>
    </source>
</reference>
<keyword evidence="2 4" id="KW-0472">Membrane</keyword>
<accession>A0AAC8YI04</accession>
<gene>
    <name evidence="8" type="ORF">A8L58_15715</name>
    <name evidence="7" type="ORF">AXH35_14255</name>
</gene>
<name>A0AAC8YI04_9ACTN</name>
<dbReference type="Proteomes" id="UP000178666">
    <property type="component" value="Chromosome"/>
</dbReference>
<evidence type="ECO:0000256" key="2">
    <source>
        <dbReference type="ARBA" id="ARBA00023136"/>
    </source>
</evidence>
<evidence type="ECO:0000256" key="3">
    <source>
        <dbReference type="ARBA" id="ARBA00023237"/>
    </source>
</evidence>
<evidence type="ECO:0000256" key="4">
    <source>
        <dbReference type="PROSITE-ProRule" id="PRU00473"/>
    </source>
</evidence>
<dbReference type="AlphaFoldDB" id="A0AAC8YI04"/>
<keyword evidence="3" id="KW-0998">Cell outer membrane</keyword>
<dbReference type="InterPro" id="IPR006664">
    <property type="entry name" value="OMP_bac"/>
</dbReference>
<dbReference type="PROSITE" id="PS51123">
    <property type="entry name" value="OMPA_2"/>
    <property type="match status" value="1"/>
</dbReference>
<dbReference type="EMBL" id="CP015970">
    <property type="protein sequence ID" value="AOZ47885.1"/>
    <property type="molecule type" value="Genomic_DNA"/>
</dbReference>
<dbReference type="PANTHER" id="PTHR30329">
    <property type="entry name" value="STATOR ELEMENT OF FLAGELLAR MOTOR COMPLEX"/>
    <property type="match status" value="1"/>
</dbReference>
<feature type="region of interest" description="Disordered" evidence="5">
    <location>
        <begin position="171"/>
        <end position="203"/>
    </location>
</feature>
<evidence type="ECO:0000256" key="1">
    <source>
        <dbReference type="ARBA" id="ARBA00004442"/>
    </source>
</evidence>
<feature type="domain" description="OmpA-like" evidence="6">
    <location>
        <begin position="88"/>
        <end position="203"/>
    </location>
</feature>
<proteinExistence type="predicted"/>
<dbReference type="SUPFAM" id="SSF103088">
    <property type="entry name" value="OmpA-like"/>
    <property type="match status" value="1"/>
</dbReference>
<feature type="compositionally biased region" description="Basic and acidic residues" evidence="5">
    <location>
        <begin position="184"/>
        <end position="203"/>
    </location>
</feature>
<keyword evidence="10" id="KW-1185">Reference proteome</keyword>
<sequence length="203" mass="21595">MRSRWPEGAVVARVALASGLVLLLGVLVSAEGGEAVAAHRVPFPARTTTPEPFGEPASLPTIDLVSRTVTLVPVTKDLGDAAEESPSGTAYDVRLNANVLFAKDSAVIRPQVSARLAQITAELKRRGPGAVTITGYTDDLGSEEHGLVLSRQRAAAVRAVLEPELPGYRITSLGKGEADPLVPNKDETSRARNRRVEVHYEKS</sequence>
<dbReference type="CDD" id="cd07185">
    <property type="entry name" value="OmpA_C-like"/>
    <property type="match status" value="1"/>
</dbReference>
<dbReference type="PRINTS" id="PR01021">
    <property type="entry name" value="OMPADOMAIN"/>
</dbReference>